<feature type="compositionally biased region" description="Polar residues" evidence="5">
    <location>
        <begin position="651"/>
        <end position="667"/>
    </location>
</feature>
<dbReference type="Gene3D" id="1.10.1410.10">
    <property type="match status" value="1"/>
</dbReference>
<gene>
    <name evidence="8" type="ORF">PV05_04585</name>
</gene>
<feature type="domain" description="Poly(A) RNA polymerase mitochondrial-like central palm" evidence="7">
    <location>
        <begin position="307"/>
        <end position="444"/>
    </location>
</feature>
<dbReference type="AlphaFoldDB" id="A0A0D2D0G5"/>
<feature type="compositionally biased region" description="Basic and acidic residues" evidence="5">
    <location>
        <begin position="95"/>
        <end position="104"/>
    </location>
</feature>
<dbReference type="Proteomes" id="UP000054342">
    <property type="component" value="Unassembled WGS sequence"/>
</dbReference>
<organism evidence="8 9">
    <name type="scientific">Exophiala xenobiotica</name>
    <dbReference type="NCBI Taxonomy" id="348802"/>
    <lineage>
        <taxon>Eukaryota</taxon>
        <taxon>Fungi</taxon>
        <taxon>Dikarya</taxon>
        <taxon>Ascomycota</taxon>
        <taxon>Pezizomycotina</taxon>
        <taxon>Eurotiomycetes</taxon>
        <taxon>Chaetothyriomycetidae</taxon>
        <taxon>Chaetothyriales</taxon>
        <taxon>Herpotrichiellaceae</taxon>
        <taxon>Exophiala</taxon>
    </lineage>
</organism>
<feature type="compositionally biased region" description="Acidic residues" evidence="5">
    <location>
        <begin position="695"/>
        <end position="704"/>
    </location>
</feature>
<dbReference type="GO" id="GO:0010605">
    <property type="term" value="P:negative regulation of macromolecule metabolic process"/>
    <property type="evidence" value="ECO:0007669"/>
    <property type="project" value="UniProtKB-ARBA"/>
</dbReference>
<evidence type="ECO:0000259" key="7">
    <source>
        <dbReference type="Pfam" id="PF22600"/>
    </source>
</evidence>
<dbReference type="InterPro" id="IPR054708">
    <property type="entry name" value="MTPAP-like_central"/>
</dbReference>
<dbReference type="Pfam" id="PF22600">
    <property type="entry name" value="MTPAP-like_central"/>
    <property type="match status" value="1"/>
</dbReference>
<sequence>MDSYRPGGGDHRSRPESNSYRPDRRDDHFRPPWAPRDGNDSNGMYYFRGSRDEDARSLDTYRPRPREPYRRDGPARRDQMRRYPQAPRVAQRPLFRLEHNHEDSSLLDPNADSKFRSLDQLSDSEEEAMDLSEDEELEPLAKRARIDKDDSNTETAAPKWSNPDPYTALPPPSEATAKRTDVLKLIRKARIDATPRTETTSNQADFISFGMDEVESTDTEVQPKTASMGATPSRSEVPAQPRDAVQDRVLGKRKRDDDTGKHLPELQTNKMVYGDRYIQKNWVAVNGRDSAPWMTARDSSDLPGVALHKEVLDFYNWVKPKDFEQRIRDEVFQRLRAEFQKCLPGGDLHAFGSYAAGLYLPTGDMDLVYVTRNLRPGVLPEPRASRPLLSKFGTYLRRHHIARPGSVLAIGGAKVPILKFVDNISGLKVDLSFDNDTGMTAIETFQKWKEMYPAMPIIVAIVKQYLMMRGLNDVATGGLGGFSTICLVTSLLQHLPAAKQPLNLGEVLVEFFNLYGNVFDIRAIAIRMDPPAYLDKNTYMPYISRKDKSDARLTIIDPNRPDNNISGGTNQITEIVRCFSSAHQSLMLRLDDYEKRTAQSPTSSLLECLVGGNFAQYEAQRQVLHNLSLKLAPPPKLPAPPKTLPTKPKTNGVSATPALSSAMSKNSLPARPPRGPKNAENGEPGSSVLQTSSTDNEEEEDEEEITRGNSTVEPKGLSKSEKRATRFKRLRPELASSVGKTLGNFQAMNLGGYTTKEAMFKDLSIRELAMTKSQNKKR</sequence>
<dbReference type="SUPFAM" id="SSF81301">
    <property type="entry name" value="Nucleotidyltransferase"/>
    <property type="match status" value="1"/>
</dbReference>
<dbReference type="InterPro" id="IPR045862">
    <property type="entry name" value="Trf4-like"/>
</dbReference>
<feature type="compositionally biased region" description="Basic and acidic residues" evidence="5">
    <location>
        <begin position="49"/>
        <end position="81"/>
    </location>
</feature>
<dbReference type="STRING" id="348802.A0A0D2D0G5"/>
<dbReference type="GO" id="GO:0046872">
    <property type="term" value="F:metal ion binding"/>
    <property type="evidence" value="ECO:0007669"/>
    <property type="project" value="UniProtKB-KW"/>
</dbReference>
<dbReference type="GO" id="GO:0043634">
    <property type="term" value="P:polyadenylation-dependent ncRNA catabolic process"/>
    <property type="evidence" value="ECO:0007669"/>
    <property type="project" value="TreeGrafter"/>
</dbReference>
<dbReference type="GeneID" id="25326493"/>
<feature type="compositionally biased region" description="Basic and acidic residues" evidence="5">
    <location>
        <begin position="8"/>
        <end position="30"/>
    </location>
</feature>
<feature type="region of interest" description="Disordered" evidence="5">
    <location>
        <begin position="222"/>
        <end position="243"/>
    </location>
</feature>
<evidence type="ECO:0000256" key="2">
    <source>
        <dbReference type="ARBA" id="ARBA00012388"/>
    </source>
</evidence>
<keyword evidence="3" id="KW-0479">Metal-binding</keyword>
<dbReference type="Gene3D" id="3.30.460.10">
    <property type="entry name" value="Beta Polymerase, domain 2"/>
    <property type="match status" value="1"/>
</dbReference>
<evidence type="ECO:0000256" key="5">
    <source>
        <dbReference type="SAM" id="MobiDB-lite"/>
    </source>
</evidence>
<evidence type="ECO:0000256" key="4">
    <source>
        <dbReference type="ARBA" id="ARBA00022842"/>
    </source>
</evidence>
<dbReference type="GO" id="GO:0003729">
    <property type="term" value="F:mRNA binding"/>
    <property type="evidence" value="ECO:0007669"/>
    <property type="project" value="TreeGrafter"/>
</dbReference>
<dbReference type="GO" id="GO:0005730">
    <property type="term" value="C:nucleolus"/>
    <property type="evidence" value="ECO:0007669"/>
    <property type="project" value="TreeGrafter"/>
</dbReference>
<dbReference type="SUPFAM" id="SSF81631">
    <property type="entry name" value="PAP/OAS1 substrate-binding domain"/>
    <property type="match status" value="1"/>
</dbReference>
<feature type="region of interest" description="Disordered" evidence="5">
    <location>
        <begin position="631"/>
        <end position="731"/>
    </location>
</feature>
<evidence type="ECO:0000313" key="9">
    <source>
        <dbReference type="Proteomes" id="UP000054342"/>
    </source>
</evidence>
<dbReference type="GO" id="GO:1990817">
    <property type="term" value="F:poly(A) RNA polymerase activity"/>
    <property type="evidence" value="ECO:0007669"/>
    <property type="project" value="UniProtKB-EC"/>
</dbReference>
<dbReference type="PANTHER" id="PTHR23092">
    <property type="entry name" value="POLY(A) RNA POLYMERASE"/>
    <property type="match status" value="1"/>
</dbReference>
<feature type="compositionally biased region" description="Polar residues" evidence="5">
    <location>
        <begin position="222"/>
        <end position="234"/>
    </location>
</feature>
<dbReference type="CDD" id="cd05402">
    <property type="entry name" value="NT_PAP_TUTase"/>
    <property type="match status" value="1"/>
</dbReference>
<name>A0A0D2D0G5_9EURO</name>
<evidence type="ECO:0000256" key="1">
    <source>
        <dbReference type="ARBA" id="ARBA00008593"/>
    </source>
</evidence>
<dbReference type="InterPro" id="IPR043519">
    <property type="entry name" value="NT_sf"/>
</dbReference>
<comment type="similarity">
    <text evidence="1">Belongs to the DNA polymerase type-B-like family.</text>
</comment>
<reference evidence="8 9" key="1">
    <citation type="submission" date="2015-01" db="EMBL/GenBank/DDBJ databases">
        <title>The Genome Sequence of Exophiala xenobiotica CBS118157.</title>
        <authorList>
            <consortium name="The Broad Institute Genomics Platform"/>
            <person name="Cuomo C."/>
            <person name="de Hoog S."/>
            <person name="Gorbushina A."/>
            <person name="Stielow B."/>
            <person name="Teixiera M."/>
            <person name="Abouelleil A."/>
            <person name="Chapman S.B."/>
            <person name="Priest M."/>
            <person name="Young S.K."/>
            <person name="Wortman J."/>
            <person name="Nusbaum C."/>
            <person name="Birren B."/>
        </authorList>
    </citation>
    <scope>NUCLEOTIDE SEQUENCE [LARGE SCALE GENOMIC DNA]</scope>
    <source>
        <strain evidence="8 9">CBS 118157</strain>
    </source>
</reference>
<dbReference type="GO" id="GO:0031123">
    <property type="term" value="P:RNA 3'-end processing"/>
    <property type="evidence" value="ECO:0007669"/>
    <property type="project" value="TreeGrafter"/>
</dbReference>
<dbReference type="InterPro" id="IPR002058">
    <property type="entry name" value="PAP_assoc"/>
</dbReference>
<evidence type="ECO:0000313" key="8">
    <source>
        <dbReference type="EMBL" id="KIW55872.1"/>
    </source>
</evidence>
<accession>A0A0D2D0G5</accession>
<dbReference type="EMBL" id="KN847319">
    <property type="protein sequence ID" value="KIW55872.1"/>
    <property type="molecule type" value="Genomic_DNA"/>
</dbReference>
<feature type="compositionally biased region" description="Pro residues" evidence="5">
    <location>
        <begin position="632"/>
        <end position="643"/>
    </location>
</feature>
<proteinExistence type="inferred from homology"/>
<feature type="compositionally biased region" description="Basic and acidic residues" evidence="5">
    <location>
        <begin position="139"/>
        <end position="151"/>
    </location>
</feature>
<evidence type="ECO:0000256" key="3">
    <source>
        <dbReference type="ARBA" id="ARBA00022723"/>
    </source>
</evidence>
<keyword evidence="4" id="KW-0460">Magnesium</keyword>
<evidence type="ECO:0000259" key="6">
    <source>
        <dbReference type="Pfam" id="PF03828"/>
    </source>
</evidence>
<dbReference type="OrthoDB" id="273917at2759"/>
<feature type="region of interest" description="Disordered" evidence="5">
    <location>
        <begin position="1"/>
        <end position="177"/>
    </location>
</feature>
<dbReference type="PANTHER" id="PTHR23092:SF15">
    <property type="entry name" value="INACTIVE NON-CANONICAL POLY(A) RNA POLYMERASE PROTEIN TRF4-2-RELATED"/>
    <property type="match status" value="1"/>
</dbReference>
<dbReference type="EC" id="2.7.7.19" evidence="2"/>
<dbReference type="GO" id="GO:0031499">
    <property type="term" value="C:TRAMP complex"/>
    <property type="evidence" value="ECO:0007669"/>
    <property type="project" value="TreeGrafter"/>
</dbReference>
<dbReference type="RefSeq" id="XP_013316456.1">
    <property type="nucleotide sequence ID" value="XM_013461002.1"/>
</dbReference>
<protein>
    <recommendedName>
        <fullName evidence="2">polynucleotide adenylyltransferase</fullName>
        <ecNumber evidence="2">2.7.7.19</ecNumber>
    </recommendedName>
</protein>
<feature type="domain" description="PAP-associated" evidence="6">
    <location>
        <begin position="503"/>
        <end position="563"/>
    </location>
</feature>
<keyword evidence="9" id="KW-1185">Reference proteome</keyword>
<feature type="compositionally biased region" description="Acidic residues" evidence="5">
    <location>
        <begin position="122"/>
        <end position="138"/>
    </location>
</feature>
<dbReference type="Pfam" id="PF03828">
    <property type="entry name" value="PAP_assoc"/>
    <property type="match status" value="1"/>
</dbReference>